<feature type="compositionally biased region" description="Basic and acidic residues" evidence="1">
    <location>
        <begin position="175"/>
        <end position="186"/>
    </location>
</feature>
<protein>
    <submittedName>
        <fullName evidence="2">Uncharacterized protein</fullName>
    </submittedName>
</protein>
<comment type="caution">
    <text evidence="2">The sequence shown here is derived from an EMBL/GenBank/DDBJ whole genome shotgun (WGS) entry which is preliminary data.</text>
</comment>
<evidence type="ECO:0000313" key="2">
    <source>
        <dbReference type="EMBL" id="CAE6444074.1"/>
    </source>
</evidence>
<organism evidence="2 3">
    <name type="scientific">Rhizoctonia solani</name>
    <dbReference type="NCBI Taxonomy" id="456999"/>
    <lineage>
        <taxon>Eukaryota</taxon>
        <taxon>Fungi</taxon>
        <taxon>Dikarya</taxon>
        <taxon>Basidiomycota</taxon>
        <taxon>Agaricomycotina</taxon>
        <taxon>Agaricomycetes</taxon>
        <taxon>Cantharellales</taxon>
        <taxon>Ceratobasidiaceae</taxon>
        <taxon>Rhizoctonia</taxon>
    </lineage>
</organism>
<sequence>MPAAALPACEYFSSKVIEQETHTIYPPPAFRILMASSKHPYYSMSTPSNYFPPSNSRVPNSWDPAPSSYNVSNAGDALEAFADVNRALQARNARQSLPRRVPQGPREPRAPNPESSPYRPRALKKEQLPQDASQLYPRFMQAHTSQEYDVVNPRFSTVSSPPVLYPRRSSFSSINDRETGRYDEYPADHVTHSGELWVEQLTGKRERFRTWDTIANP</sequence>
<evidence type="ECO:0000256" key="1">
    <source>
        <dbReference type="SAM" id="MobiDB-lite"/>
    </source>
</evidence>
<evidence type="ECO:0000313" key="3">
    <source>
        <dbReference type="Proteomes" id="UP000663843"/>
    </source>
</evidence>
<dbReference type="AlphaFoldDB" id="A0A8H3AZ66"/>
<feature type="region of interest" description="Disordered" evidence="1">
    <location>
        <begin position="155"/>
        <end position="186"/>
    </location>
</feature>
<proteinExistence type="predicted"/>
<accession>A0A8H3AZ66</accession>
<dbReference type="EMBL" id="CAJMWT010002471">
    <property type="protein sequence ID" value="CAE6444074.1"/>
    <property type="molecule type" value="Genomic_DNA"/>
</dbReference>
<gene>
    <name evidence="2" type="ORF">RDB_LOCUS78644</name>
</gene>
<dbReference type="Proteomes" id="UP000663843">
    <property type="component" value="Unassembled WGS sequence"/>
</dbReference>
<reference evidence="2" key="1">
    <citation type="submission" date="2021-01" db="EMBL/GenBank/DDBJ databases">
        <authorList>
            <person name="Kaushik A."/>
        </authorList>
    </citation>
    <scope>NUCLEOTIDE SEQUENCE</scope>
    <source>
        <strain evidence="2">AG2-2IIIB</strain>
    </source>
</reference>
<name>A0A8H3AZ66_9AGAM</name>
<feature type="region of interest" description="Disordered" evidence="1">
    <location>
        <begin position="92"/>
        <end position="128"/>
    </location>
</feature>